<reference evidence="1 2" key="1">
    <citation type="submission" date="2024-06" db="EMBL/GenBank/DDBJ databases">
        <title>The Natural Products Discovery Center: Release of the First 8490 Sequenced Strains for Exploring Actinobacteria Biosynthetic Diversity.</title>
        <authorList>
            <person name="Kalkreuter E."/>
            <person name="Kautsar S.A."/>
            <person name="Yang D."/>
            <person name="Bader C.D."/>
            <person name="Teijaro C.N."/>
            <person name="Fluegel L."/>
            <person name="Davis C.M."/>
            <person name="Simpson J.R."/>
            <person name="Lauterbach L."/>
            <person name="Steele A.D."/>
            <person name="Gui C."/>
            <person name="Meng S."/>
            <person name="Li G."/>
            <person name="Viehrig K."/>
            <person name="Ye F."/>
            <person name="Su P."/>
            <person name="Kiefer A.F."/>
            <person name="Nichols A."/>
            <person name="Cepeda A.J."/>
            <person name="Yan W."/>
            <person name="Fan B."/>
            <person name="Jiang Y."/>
            <person name="Adhikari A."/>
            <person name="Zheng C.-J."/>
            <person name="Schuster L."/>
            <person name="Cowan T.M."/>
            <person name="Smanski M.J."/>
            <person name="Chevrette M.G."/>
            <person name="De Carvalho L.P.S."/>
            <person name="Shen B."/>
        </authorList>
    </citation>
    <scope>NUCLEOTIDE SEQUENCE [LARGE SCALE GENOMIC DNA]</scope>
    <source>
        <strain evidence="1 2">NPDC019708</strain>
    </source>
</reference>
<evidence type="ECO:0000313" key="1">
    <source>
        <dbReference type="EMBL" id="MEU1952178.1"/>
    </source>
</evidence>
<proteinExistence type="predicted"/>
<organism evidence="1 2">
    <name type="scientific">Nocardia rhamnosiphila</name>
    <dbReference type="NCBI Taxonomy" id="426716"/>
    <lineage>
        <taxon>Bacteria</taxon>
        <taxon>Bacillati</taxon>
        <taxon>Actinomycetota</taxon>
        <taxon>Actinomycetes</taxon>
        <taxon>Mycobacteriales</taxon>
        <taxon>Nocardiaceae</taxon>
        <taxon>Nocardia</taxon>
    </lineage>
</organism>
<accession>A0ABV2WMR7</accession>
<evidence type="ECO:0000313" key="2">
    <source>
        <dbReference type="Proteomes" id="UP001550628"/>
    </source>
</evidence>
<dbReference type="EMBL" id="JBEYBF010000005">
    <property type="protein sequence ID" value="MEU1952178.1"/>
    <property type="molecule type" value="Genomic_DNA"/>
</dbReference>
<sequence length="198" mass="21252">MRDAATTISGAWRLDDGTAVAFRDAAVAWAMAAHEVLAETATEYGYFVTVQELAERVQEMSGVHTDAPTRTWMDAILRKVARRCHNAGEPPLTALCVKRNLKVSDSYKYVLELAALPVPADIETHAAYARWACYAAHGADVPADGGTPPLIPRGGNARRTVATTRTATTAHKPETGARTVVCSSCFIQLPATGICEHC</sequence>
<protein>
    <submittedName>
        <fullName evidence="1">Uncharacterized protein</fullName>
    </submittedName>
</protein>
<dbReference type="RefSeq" id="WP_245713319.1">
    <property type="nucleotide sequence ID" value="NZ_JBEYBD010000007.1"/>
</dbReference>
<dbReference type="Proteomes" id="UP001550628">
    <property type="component" value="Unassembled WGS sequence"/>
</dbReference>
<name>A0ABV2WMR7_9NOCA</name>
<gene>
    <name evidence="1" type="ORF">ABZ510_09965</name>
</gene>
<keyword evidence="2" id="KW-1185">Reference proteome</keyword>
<comment type="caution">
    <text evidence="1">The sequence shown here is derived from an EMBL/GenBank/DDBJ whole genome shotgun (WGS) entry which is preliminary data.</text>
</comment>
<dbReference type="GeneID" id="96245954"/>